<dbReference type="AlphaFoldDB" id="A0A5C3LPP3"/>
<keyword evidence="2" id="KW-1185">Reference proteome</keyword>
<organism evidence="1 2">
    <name type="scientific">Crucibulum laeve</name>
    <dbReference type="NCBI Taxonomy" id="68775"/>
    <lineage>
        <taxon>Eukaryota</taxon>
        <taxon>Fungi</taxon>
        <taxon>Dikarya</taxon>
        <taxon>Basidiomycota</taxon>
        <taxon>Agaricomycotina</taxon>
        <taxon>Agaricomycetes</taxon>
        <taxon>Agaricomycetidae</taxon>
        <taxon>Agaricales</taxon>
        <taxon>Agaricineae</taxon>
        <taxon>Nidulariaceae</taxon>
        <taxon>Crucibulum</taxon>
    </lineage>
</organism>
<protein>
    <submittedName>
        <fullName evidence="1">Uncharacterized protein</fullName>
    </submittedName>
</protein>
<reference evidence="1 2" key="1">
    <citation type="journal article" date="2019" name="Nat. Ecol. Evol.">
        <title>Megaphylogeny resolves global patterns of mushroom evolution.</title>
        <authorList>
            <person name="Varga T."/>
            <person name="Krizsan K."/>
            <person name="Foldi C."/>
            <person name="Dima B."/>
            <person name="Sanchez-Garcia M."/>
            <person name="Sanchez-Ramirez S."/>
            <person name="Szollosi G.J."/>
            <person name="Szarkandi J.G."/>
            <person name="Papp V."/>
            <person name="Albert L."/>
            <person name="Andreopoulos W."/>
            <person name="Angelini C."/>
            <person name="Antonin V."/>
            <person name="Barry K.W."/>
            <person name="Bougher N.L."/>
            <person name="Buchanan P."/>
            <person name="Buyck B."/>
            <person name="Bense V."/>
            <person name="Catcheside P."/>
            <person name="Chovatia M."/>
            <person name="Cooper J."/>
            <person name="Damon W."/>
            <person name="Desjardin D."/>
            <person name="Finy P."/>
            <person name="Geml J."/>
            <person name="Haridas S."/>
            <person name="Hughes K."/>
            <person name="Justo A."/>
            <person name="Karasinski D."/>
            <person name="Kautmanova I."/>
            <person name="Kiss B."/>
            <person name="Kocsube S."/>
            <person name="Kotiranta H."/>
            <person name="LaButti K.M."/>
            <person name="Lechner B.E."/>
            <person name="Liimatainen K."/>
            <person name="Lipzen A."/>
            <person name="Lukacs Z."/>
            <person name="Mihaltcheva S."/>
            <person name="Morgado L.N."/>
            <person name="Niskanen T."/>
            <person name="Noordeloos M.E."/>
            <person name="Ohm R.A."/>
            <person name="Ortiz-Santana B."/>
            <person name="Ovrebo C."/>
            <person name="Racz N."/>
            <person name="Riley R."/>
            <person name="Savchenko A."/>
            <person name="Shiryaev A."/>
            <person name="Soop K."/>
            <person name="Spirin V."/>
            <person name="Szebenyi C."/>
            <person name="Tomsovsky M."/>
            <person name="Tulloss R.E."/>
            <person name="Uehling J."/>
            <person name="Grigoriev I.V."/>
            <person name="Vagvolgyi C."/>
            <person name="Papp T."/>
            <person name="Martin F.M."/>
            <person name="Miettinen O."/>
            <person name="Hibbett D.S."/>
            <person name="Nagy L.G."/>
        </authorList>
    </citation>
    <scope>NUCLEOTIDE SEQUENCE [LARGE SCALE GENOMIC DNA]</scope>
    <source>
        <strain evidence="1 2">CBS 166.37</strain>
    </source>
</reference>
<dbReference type="Proteomes" id="UP000308652">
    <property type="component" value="Unassembled WGS sequence"/>
</dbReference>
<sequence length="160" mass="17501">MISLHSTTPFFFPPSSGDATFPCITRFMHYDDLNKVTYMDVGNMLLHAAPLVARMARAKAKVMIPSSTSVTSLSSHASLPVGRQSLGYLQEGKLVDSPSNQSSGSLSNVVKKMEAMREKVAEKVQLDEPLEKEKGAVGVIHRPEKIWHGRCATSSRGEIK</sequence>
<evidence type="ECO:0000313" key="1">
    <source>
        <dbReference type="EMBL" id="TFK35119.1"/>
    </source>
</evidence>
<name>A0A5C3LPP3_9AGAR</name>
<evidence type="ECO:0000313" key="2">
    <source>
        <dbReference type="Proteomes" id="UP000308652"/>
    </source>
</evidence>
<gene>
    <name evidence="1" type="ORF">BDQ12DRAFT_668796</name>
</gene>
<proteinExistence type="predicted"/>
<accession>A0A5C3LPP3</accession>
<dbReference type="EMBL" id="ML213624">
    <property type="protein sequence ID" value="TFK35119.1"/>
    <property type="molecule type" value="Genomic_DNA"/>
</dbReference>